<dbReference type="PANTHER" id="PTHR32251:SF17">
    <property type="entry name" value="STEROID 5-ALPHA REDUCTASE C-TERMINAL DOMAIN-CONTAINING PROTEIN"/>
    <property type="match status" value="1"/>
</dbReference>
<evidence type="ECO:0008006" key="4">
    <source>
        <dbReference type="Google" id="ProtNLM"/>
    </source>
</evidence>
<gene>
    <name evidence="2" type="ORF">CHIRRI_LOCUS1218</name>
</gene>
<protein>
    <recommendedName>
        <fullName evidence="4">Steroid 5-alpha reductase C-terminal domain-containing protein</fullName>
    </recommendedName>
</protein>
<dbReference type="PANTHER" id="PTHR32251">
    <property type="entry name" value="3-OXO-5-ALPHA-STEROID 4-DEHYDROGENASE"/>
    <property type="match status" value="1"/>
</dbReference>
<feature type="transmembrane region" description="Helical" evidence="1">
    <location>
        <begin position="64"/>
        <end position="83"/>
    </location>
</feature>
<keyword evidence="1" id="KW-1133">Transmembrane helix</keyword>
<keyword evidence="1" id="KW-0812">Transmembrane</keyword>
<feature type="transmembrane region" description="Helical" evidence="1">
    <location>
        <begin position="6"/>
        <end position="26"/>
    </location>
</feature>
<proteinExistence type="predicted"/>
<accession>A0A9N9RJZ0</accession>
<dbReference type="InterPro" id="IPR010721">
    <property type="entry name" value="UstE-like"/>
</dbReference>
<reference evidence="2" key="2">
    <citation type="submission" date="2022-10" db="EMBL/GenBank/DDBJ databases">
        <authorList>
            <consortium name="ENA_rothamsted_submissions"/>
            <consortium name="culmorum"/>
            <person name="King R."/>
        </authorList>
    </citation>
    <scope>NUCLEOTIDE SEQUENCE</scope>
</reference>
<feature type="transmembrane region" description="Helical" evidence="1">
    <location>
        <begin position="131"/>
        <end position="153"/>
    </location>
</feature>
<reference evidence="2" key="1">
    <citation type="submission" date="2022-01" db="EMBL/GenBank/DDBJ databases">
        <authorList>
            <person name="King R."/>
        </authorList>
    </citation>
    <scope>NUCLEOTIDE SEQUENCE</scope>
</reference>
<dbReference type="AlphaFoldDB" id="A0A9N9RJZ0"/>
<keyword evidence="3" id="KW-1185">Reference proteome</keyword>
<feature type="transmembrane region" description="Helical" evidence="1">
    <location>
        <begin position="165"/>
        <end position="184"/>
    </location>
</feature>
<dbReference type="GO" id="GO:0016020">
    <property type="term" value="C:membrane"/>
    <property type="evidence" value="ECO:0007669"/>
    <property type="project" value="TreeGrafter"/>
</dbReference>
<dbReference type="Gene3D" id="1.20.120.1630">
    <property type="match status" value="1"/>
</dbReference>
<dbReference type="PROSITE" id="PS50244">
    <property type="entry name" value="S5A_REDUCTASE"/>
    <property type="match status" value="1"/>
</dbReference>
<keyword evidence="1" id="KW-0472">Membrane</keyword>
<sequence length="294" mass="33801">MNKTTWGSIFVVVFCILLTQGIAFAFRADNRFTLSYIALYAIGFQWIVFIHAGGFFGNERTEKYYDIVGSITFITTTIINSVFSKHYNMRTALLNTLVIIWTVRLGAFLFIRIHNNNGVDARFTELKQNNWQFLMTWTLQGVWVFMTLLPLLIMGQKENSIKFNVLDYIGISLFIVGFLFETIADYQKFQFRLVPENKDLFINSGLWKYSRHPNYFGEILLWLSFSLIAFSGSKSYGVFISPVFVALLLIFVSGIPLLEKRADAKFGDNEDYLIYKKNTPVLIPLIGCAGNSMF</sequence>
<organism evidence="2 3">
    <name type="scientific">Chironomus riparius</name>
    <dbReference type="NCBI Taxonomy" id="315576"/>
    <lineage>
        <taxon>Eukaryota</taxon>
        <taxon>Metazoa</taxon>
        <taxon>Ecdysozoa</taxon>
        <taxon>Arthropoda</taxon>
        <taxon>Hexapoda</taxon>
        <taxon>Insecta</taxon>
        <taxon>Pterygota</taxon>
        <taxon>Neoptera</taxon>
        <taxon>Endopterygota</taxon>
        <taxon>Diptera</taxon>
        <taxon>Nematocera</taxon>
        <taxon>Chironomoidea</taxon>
        <taxon>Chironomidae</taxon>
        <taxon>Chironominae</taxon>
        <taxon>Chironomus</taxon>
    </lineage>
</organism>
<dbReference type="Proteomes" id="UP001153620">
    <property type="component" value="Chromosome 1"/>
</dbReference>
<evidence type="ECO:0000313" key="3">
    <source>
        <dbReference type="Proteomes" id="UP001153620"/>
    </source>
</evidence>
<dbReference type="Pfam" id="PF06966">
    <property type="entry name" value="DUF1295"/>
    <property type="match status" value="1"/>
</dbReference>
<name>A0A9N9RJZ0_9DIPT</name>
<dbReference type="EMBL" id="OU895877">
    <property type="protein sequence ID" value="CAG9798233.1"/>
    <property type="molecule type" value="Genomic_DNA"/>
</dbReference>
<dbReference type="OrthoDB" id="7788590at2759"/>
<feature type="transmembrane region" description="Helical" evidence="1">
    <location>
        <begin position="33"/>
        <end position="52"/>
    </location>
</feature>
<evidence type="ECO:0000256" key="1">
    <source>
        <dbReference type="SAM" id="Phobius"/>
    </source>
</evidence>
<evidence type="ECO:0000313" key="2">
    <source>
        <dbReference type="EMBL" id="CAG9798233.1"/>
    </source>
</evidence>
<feature type="transmembrane region" description="Helical" evidence="1">
    <location>
        <begin position="92"/>
        <end position="111"/>
    </location>
</feature>
<feature type="transmembrane region" description="Helical" evidence="1">
    <location>
        <begin position="239"/>
        <end position="258"/>
    </location>
</feature>